<sequence>MLLLLRIASLRTANLMGRR</sequence>
<evidence type="ECO:0000313" key="1">
    <source>
        <dbReference type="EMBL" id="JAD36448.1"/>
    </source>
</evidence>
<accession>A0A0A8ZFH2</accession>
<reference evidence="1" key="1">
    <citation type="submission" date="2014-09" db="EMBL/GenBank/DDBJ databases">
        <authorList>
            <person name="Magalhaes I.L.F."/>
            <person name="Oliveira U."/>
            <person name="Santos F.R."/>
            <person name="Vidigal T.H.D.A."/>
            <person name="Brescovit A.D."/>
            <person name="Santos A.J."/>
        </authorList>
    </citation>
    <scope>NUCLEOTIDE SEQUENCE</scope>
    <source>
        <tissue evidence="1">Shoot tissue taken approximately 20 cm above the soil surface</tissue>
    </source>
</reference>
<dbReference type="EMBL" id="GBRH01261447">
    <property type="protein sequence ID" value="JAD36448.1"/>
    <property type="molecule type" value="Transcribed_RNA"/>
</dbReference>
<proteinExistence type="predicted"/>
<dbReference type="AlphaFoldDB" id="A0A0A8ZFH2"/>
<reference evidence="1" key="2">
    <citation type="journal article" date="2015" name="Data Brief">
        <title>Shoot transcriptome of the giant reed, Arundo donax.</title>
        <authorList>
            <person name="Barrero R.A."/>
            <person name="Guerrero F.D."/>
            <person name="Moolhuijzen P."/>
            <person name="Goolsby J.A."/>
            <person name="Tidwell J."/>
            <person name="Bellgard S.E."/>
            <person name="Bellgard M.I."/>
        </authorList>
    </citation>
    <scope>NUCLEOTIDE SEQUENCE</scope>
    <source>
        <tissue evidence="1">Shoot tissue taken approximately 20 cm above the soil surface</tissue>
    </source>
</reference>
<organism evidence="1">
    <name type="scientific">Arundo donax</name>
    <name type="common">Giant reed</name>
    <name type="synonym">Donax arundinaceus</name>
    <dbReference type="NCBI Taxonomy" id="35708"/>
    <lineage>
        <taxon>Eukaryota</taxon>
        <taxon>Viridiplantae</taxon>
        <taxon>Streptophyta</taxon>
        <taxon>Embryophyta</taxon>
        <taxon>Tracheophyta</taxon>
        <taxon>Spermatophyta</taxon>
        <taxon>Magnoliopsida</taxon>
        <taxon>Liliopsida</taxon>
        <taxon>Poales</taxon>
        <taxon>Poaceae</taxon>
        <taxon>PACMAD clade</taxon>
        <taxon>Arundinoideae</taxon>
        <taxon>Arundineae</taxon>
        <taxon>Arundo</taxon>
    </lineage>
</organism>
<name>A0A0A8ZFH2_ARUDO</name>
<protein>
    <submittedName>
        <fullName evidence="1">Uncharacterized protein</fullName>
    </submittedName>
</protein>